<reference evidence="2" key="1">
    <citation type="submission" date="2022-03" db="EMBL/GenBank/DDBJ databases">
        <title>Genome Identification and Characterization of new species Bdellovibrio reynosense LBG001 sp. nov. from a Mexico soil sample.</title>
        <authorList>
            <person name="Camilli A."/>
            <person name="Ajao Y."/>
            <person name="Guo X."/>
        </authorList>
    </citation>
    <scope>NUCLEOTIDE SEQUENCE</scope>
    <source>
        <strain evidence="2">LBG001</strain>
    </source>
</reference>
<gene>
    <name evidence="2" type="ORF">MNR06_02895</name>
</gene>
<dbReference type="EMBL" id="CP093442">
    <property type="protein sequence ID" value="UOF01901.1"/>
    <property type="molecule type" value="Genomic_DNA"/>
</dbReference>
<keyword evidence="3" id="KW-1185">Reference proteome</keyword>
<feature type="signal peptide" evidence="1">
    <location>
        <begin position="1"/>
        <end position="19"/>
    </location>
</feature>
<keyword evidence="1" id="KW-0732">Signal</keyword>
<accession>A0ABY4CDT6</accession>
<dbReference type="InterPro" id="IPR029058">
    <property type="entry name" value="AB_hydrolase_fold"/>
</dbReference>
<sequence>MRYLTVLLAFLLFSVLTQAQSLSAFKGQNPKALVVLIPGTWNSLIPGNIRRNPISKQLEVNSYFSLDVVNTWVRNGYAVIIVNGLLPFGDFSVNASIVQQKVHNWYFKNFPKADIPITFLGHSAGGFYALKAAEKSRHLPIRNIILLATPLHGSPVADVLFESGPFSQRLRRALEKASDCIDFQGALHLTSLSVRRFLKALRIPDGIKIFATAGSQRPLRFPDYWLDARRLSPLFSITSKVIPEANDGVVPLSSAYGVGLRLRYTSGETVPIKRLTKIQCHLDHSEQFLDYRIFKLMGFTRMNDIRQEQIWFYESLIQQLPTQVHSN</sequence>
<protein>
    <recommendedName>
        <fullName evidence="4">Alpha/beta hydrolase</fullName>
    </recommendedName>
</protein>
<organism evidence="2 3">
    <name type="scientific">Bdellovibrio reynosensis</name>
    <dbReference type="NCBI Taxonomy" id="2835041"/>
    <lineage>
        <taxon>Bacteria</taxon>
        <taxon>Pseudomonadati</taxon>
        <taxon>Bdellovibrionota</taxon>
        <taxon>Bdellovibrionia</taxon>
        <taxon>Bdellovibrionales</taxon>
        <taxon>Pseudobdellovibrionaceae</taxon>
        <taxon>Bdellovibrio</taxon>
    </lineage>
</organism>
<evidence type="ECO:0000313" key="3">
    <source>
        <dbReference type="Proteomes" id="UP000830116"/>
    </source>
</evidence>
<evidence type="ECO:0000256" key="1">
    <source>
        <dbReference type="SAM" id="SignalP"/>
    </source>
</evidence>
<proteinExistence type="predicted"/>
<evidence type="ECO:0000313" key="2">
    <source>
        <dbReference type="EMBL" id="UOF01901.1"/>
    </source>
</evidence>
<evidence type="ECO:0008006" key="4">
    <source>
        <dbReference type="Google" id="ProtNLM"/>
    </source>
</evidence>
<feature type="chain" id="PRO_5045935790" description="Alpha/beta hydrolase" evidence="1">
    <location>
        <begin position="20"/>
        <end position="327"/>
    </location>
</feature>
<dbReference type="RefSeq" id="WP_243538521.1">
    <property type="nucleotide sequence ID" value="NZ_CP093442.1"/>
</dbReference>
<dbReference type="Proteomes" id="UP000830116">
    <property type="component" value="Chromosome"/>
</dbReference>
<dbReference type="SUPFAM" id="SSF53474">
    <property type="entry name" value="alpha/beta-Hydrolases"/>
    <property type="match status" value="1"/>
</dbReference>
<dbReference type="Gene3D" id="3.40.50.1820">
    <property type="entry name" value="alpha/beta hydrolase"/>
    <property type="match status" value="1"/>
</dbReference>
<name>A0ABY4CDT6_9BACT</name>